<evidence type="ECO:0000256" key="7">
    <source>
        <dbReference type="SAM" id="MobiDB-lite"/>
    </source>
</evidence>
<protein>
    <recommendedName>
        <fullName evidence="9">AlgX/AlgJ SGNH hydrolase-like domain-containing protein</fullName>
    </recommendedName>
</protein>
<evidence type="ECO:0000256" key="6">
    <source>
        <dbReference type="ARBA" id="ARBA00022841"/>
    </source>
</evidence>
<reference evidence="10" key="1">
    <citation type="submission" date="2020-11" db="EMBL/GenBank/DDBJ databases">
        <title>Sequencing the genomes of 1000 actinobacteria strains.</title>
        <authorList>
            <person name="Klenk H.-P."/>
        </authorList>
    </citation>
    <scope>NUCLEOTIDE SEQUENCE</scope>
    <source>
        <strain evidence="10">DSM 45356</strain>
    </source>
</reference>
<keyword evidence="8" id="KW-0472">Membrane</keyword>
<feature type="region of interest" description="Disordered" evidence="7">
    <location>
        <begin position="1"/>
        <end position="20"/>
    </location>
</feature>
<keyword evidence="5" id="KW-0574">Periplasm</keyword>
<keyword evidence="11" id="KW-1185">Reference proteome</keyword>
<dbReference type="EMBL" id="JADOUF010000001">
    <property type="protein sequence ID" value="MBG6137379.1"/>
    <property type="molecule type" value="Genomic_DNA"/>
</dbReference>
<comment type="subcellular location">
    <subcellularLocation>
        <location evidence="1">Periplasm</location>
    </subcellularLocation>
</comment>
<feature type="compositionally biased region" description="Basic and acidic residues" evidence="7">
    <location>
        <begin position="1"/>
        <end position="14"/>
    </location>
</feature>
<evidence type="ECO:0000256" key="1">
    <source>
        <dbReference type="ARBA" id="ARBA00004418"/>
    </source>
</evidence>
<comment type="caution">
    <text evidence="10">The sequence shown here is derived from an EMBL/GenBank/DDBJ whole genome shotgun (WGS) entry which is preliminary data.</text>
</comment>
<evidence type="ECO:0000259" key="9">
    <source>
        <dbReference type="Pfam" id="PF16822"/>
    </source>
</evidence>
<evidence type="ECO:0000256" key="4">
    <source>
        <dbReference type="ARBA" id="ARBA00022729"/>
    </source>
</evidence>
<dbReference type="GO" id="GO:0042121">
    <property type="term" value="P:alginic acid biosynthetic process"/>
    <property type="evidence" value="ECO:0007669"/>
    <property type="project" value="UniProtKB-UniPathway"/>
</dbReference>
<evidence type="ECO:0000256" key="5">
    <source>
        <dbReference type="ARBA" id="ARBA00022764"/>
    </source>
</evidence>
<keyword evidence="4" id="KW-0732">Signal</keyword>
<dbReference type="Proteomes" id="UP000622552">
    <property type="component" value="Unassembled WGS sequence"/>
</dbReference>
<dbReference type="Pfam" id="PF16822">
    <property type="entry name" value="ALGX"/>
    <property type="match status" value="1"/>
</dbReference>
<dbReference type="UniPathway" id="UPA00286"/>
<feature type="domain" description="AlgX/AlgJ SGNH hydrolase-like" evidence="9">
    <location>
        <begin position="118"/>
        <end position="297"/>
    </location>
</feature>
<evidence type="ECO:0000313" key="11">
    <source>
        <dbReference type="Proteomes" id="UP000622552"/>
    </source>
</evidence>
<gene>
    <name evidence="10" type="ORF">IW245_003573</name>
</gene>
<keyword evidence="3" id="KW-0808">Transferase</keyword>
<evidence type="ECO:0000256" key="3">
    <source>
        <dbReference type="ARBA" id="ARBA00022679"/>
    </source>
</evidence>
<keyword evidence="6" id="KW-0016">Alginate biosynthesis</keyword>
<evidence type="ECO:0000256" key="8">
    <source>
        <dbReference type="SAM" id="Phobius"/>
    </source>
</evidence>
<evidence type="ECO:0000256" key="2">
    <source>
        <dbReference type="ARBA" id="ARBA00005182"/>
    </source>
</evidence>
<dbReference type="AlphaFoldDB" id="A0A8J7GEQ9"/>
<organism evidence="10 11">
    <name type="scientific">Longispora fulva</name>
    <dbReference type="NCBI Taxonomy" id="619741"/>
    <lineage>
        <taxon>Bacteria</taxon>
        <taxon>Bacillati</taxon>
        <taxon>Actinomycetota</taxon>
        <taxon>Actinomycetes</taxon>
        <taxon>Micromonosporales</taxon>
        <taxon>Micromonosporaceae</taxon>
        <taxon>Longispora</taxon>
    </lineage>
</organism>
<proteinExistence type="predicted"/>
<dbReference type="GO" id="GO:0016740">
    <property type="term" value="F:transferase activity"/>
    <property type="evidence" value="ECO:0007669"/>
    <property type="project" value="UniProtKB-KW"/>
</dbReference>
<dbReference type="GO" id="GO:0042597">
    <property type="term" value="C:periplasmic space"/>
    <property type="evidence" value="ECO:0007669"/>
    <property type="project" value="UniProtKB-SubCell"/>
</dbReference>
<dbReference type="RefSeq" id="WP_197004256.1">
    <property type="nucleotide sequence ID" value="NZ_BONS01000020.1"/>
</dbReference>
<evidence type="ECO:0000313" key="10">
    <source>
        <dbReference type="EMBL" id="MBG6137379.1"/>
    </source>
</evidence>
<feature type="transmembrane region" description="Helical" evidence="8">
    <location>
        <begin position="32"/>
        <end position="51"/>
    </location>
</feature>
<dbReference type="InterPro" id="IPR031811">
    <property type="entry name" value="ALGX/ALGJ_SGNH-like"/>
</dbReference>
<keyword evidence="8" id="KW-1133">Transmembrane helix</keyword>
<accession>A0A8J7GEQ9</accession>
<sequence>MTIRDISTEQEHATPDLPTGGRVRRRWPVGRIAVGLVALLFFGGPALAGAAGERSGNIENRALAPRPSISDGWEFFPELNKWAIDRLPLRDRAVRANDEVSEAVFDELPASAGGKPPVMMGKDGRLFLADDFGYACRGNEHMADVGANVARLGRLIVRAGATLTTFVAPDKTSIETEQLPGRYPSDTCGNAGKLALRQKLASTPPQGYVDLYAPIEDVRREHGTAYLRYDTHWNDYGRIQFAKVYAGHLDPALLNGVRTEVGSPQPVLGDLNLLRGRQEKTPIERASLVRPGVTTVAGVQTVENTALDVSVSRSTGAPLHPGRTVMIGDSFLHSATPALQPFFSELVIVAPTFRKIDAANLGRLLLTADTVAFEQVERYYYGADAGILSTEYLDEVERAIDAGLAGR</sequence>
<keyword evidence="8" id="KW-0812">Transmembrane</keyword>
<name>A0A8J7GEQ9_9ACTN</name>
<comment type="pathway">
    <text evidence="2">Glycan biosynthesis; alginate biosynthesis.</text>
</comment>